<accession>B1I4C9</accession>
<evidence type="ECO:0000256" key="7">
    <source>
        <dbReference type="ARBA" id="ARBA00022833"/>
    </source>
</evidence>
<dbReference type="InterPro" id="IPR003730">
    <property type="entry name" value="Cu_polyphenol_OxRdtase"/>
</dbReference>
<comment type="catalytic activity">
    <reaction evidence="9">
        <text>adenosine + phosphate = alpha-D-ribose 1-phosphate + adenine</text>
        <dbReference type="Rhea" id="RHEA:27642"/>
        <dbReference type="ChEBI" id="CHEBI:16335"/>
        <dbReference type="ChEBI" id="CHEBI:16708"/>
        <dbReference type="ChEBI" id="CHEBI:43474"/>
        <dbReference type="ChEBI" id="CHEBI:57720"/>
        <dbReference type="EC" id="2.4.2.1"/>
    </reaction>
    <physiologicalReaction direction="left-to-right" evidence="9">
        <dbReference type="Rhea" id="RHEA:27643"/>
    </physiologicalReaction>
</comment>
<evidence type="ECO:0000256" key="3">
    <source>
        <dbReference type="ARBA" id="ARBA00007353"/>
    </source>
</evidence>
<gene>
    <name evidence="12" type="ordered locus">Daud_1420</name>
</gene>
<dbReference type="RefSeq" id="WP_012302512.1">
    <property type="nucleotide sequence ID" value="NC_010424.1"/>
</dbReference>
<keyword evidence="4" id="KW-0808">Transferase</keyword>
<dbReference type="AlphaFoldDB" id="B1I4C9"/>
<evidence type="ECO:0000256" key="5">
    <source>
        <dbReference type="ARBA" id="ARBA00022723"/>
    </source>
</evidence>
<evidence type="ECO:0000313" key="12">
    <source>
        <dbReference type="EMBL" id="ACA59927.1"/>
    </source>
</evidence>
<comment type="catalytic activity">
    <reaction evidence="8">
        <text>adenosine + H2O + H(+) = inosine + NH4(+)</text>
        <dbReference type="Rhea" id="RHEA:24408"/>
        <dbReference type="ChEBI" id="CHEBI:15377"/>
        <dbReference type="ChEBI" id="CHEBI:15378"/>
        <dbReference type="ChEBI" id="CHEBI:16335"/>
        <dbReference type="ChEBI" id="CHEBI:17596"/>
        <dbReference type="ChEBI" id="CHEBI:28938"/>
        <dbReference type="EC" id="3.5.4.4"/>
    </reaction>
    <physiologicalReaction direction="left-to-right" evidence="8">
        <dbReference type="Rhea" id="RHEA:24409"/>
    </physiologicalReaction>
</comment>
<comment type="catalytic activity">
    <reaction evidence="1">
        <text>inosine + phosphate = alpha-D-ribose 1-phosphate + hypoxanthine</text>
        <dbReference type="Rhea" id="RHEA:27646"/>
        <dbReference type="ChEBI" id="CHEBI:17368"/>
        <dbReference type="ChEBI" id="CHEBI:17596"/>
        <dbReference type="ChEBI" id="CHEBI:43474"/>
        <dbReference type="ChEBI" id="CHEBI:57720"/>
        <dbReference type="EC" id="2.4.2.1"/>
    </reaction>
    <physiologicalReaction direction="left-to-right" evidence="1">
        <dbReference type="Rhea" id="RHEA:27647"/>
    </physiologicalReaction>
</comment>
<dbReference type="Proteomes" id="UP000008544">
    <property type="component" value="Chromosome"/>
</dbReference>
<dbReference type="KEGG" id="dau:Daud_1420"/>
<dbReference type="GO" id="GO:0017061">
    <property type="term" value="F:S-methyl-5-thioadenosine phosphorylase activity"/>
    <property type="evidence" value="ECO:0007669"/>
    <property type="project" value="UniProtKB-EC"/>
</dbReference>
<comment type="catalytic activity">
    <reaction evidence="10">
        <text>S-methyl-5'-thioadenosine + phosphate = 5-(methylsulfanyl)-alpha-D-ribose 1-phosphate + adenine</text>
        <dbReference type="Rhea" id="RHEA:11852"/>
        <dbReference type="ChEBI" id="CHEBI:16708"/>
        <dbReference type="ChEBI" id="CHEBI:17509"/>
        <dbReference type="ChEBI" id="CHEBI:43474"/>
        <dbReference type="ChEBI" id="CHEBI:58533"/>
        <dbReference type="EC" id="2.4.2.28"/>
    </reaction>
    <physiologicalReaction direction="left-to-right" evidence="10">
        <dbReference type="Rhea" id="RHEA:11853"/>
    </physiologicalReaction>
</comment>
<dbReference type="GO" id="GO:0005507">
    <property type="term" value="F:copper ion binding"/>
    <property type="evidence" value="ECO:0007669"/>
    <property type="project" value="TreeGrafter"/>
</dbReference>
<dbReference type="PANTHER" id="PTHR30616">
    <property type="entry name" value="UNCHARACTERIZED PROTEIN YFIH"/>
    <property type="match status" value="1"/>
</dbReference>
<comment type="similarity">
    <text evidence="3 11">Belongs to the purine nucleoside phosphorylase YfiH/LACC1 family.</text>
</comment>
<evidence type="ECO:0000256" key="8">
    <source>
        <dbReference type="ARBA" id="ARBA00047989"/>
    </source>
</evidence>
<keyword evidence="7" id="KW-0862">Zinc</keyword>
<evidence type="ECO:0000256" key="1">
    <source>
        <dbReference type="ARBA" id="ARBA00000553"/>
    </source>
</evidence>
<dbReference type="PANTHER" id="PTHR30616:SF2">
    <property type="entry name" value="PURINE NUCLEOSIDE PHOSPHORYLASE LACC1"/>
    <property type="match status" value="1"/>
</dbReference>
<dbReference type="Pfam" id="PF02578">
    <property type="entry name" value="Cu-oxidase_4"/>
    <property type="match status" value="1"/>
</dbReference>
<name>B1I4C9_DESAP</name>
<dbReference type="NCBIfam" id="TIGR00726">
    <property type="entry name" value="peptidoglycan editing factor PgeF"/>
    <property type="match status" value="1"/>
</dbReference>
<dbReference type="STRING" id="477974.Daud_1420"/>
<evidence type="ECO:0000256" key="4">
    <source>
        <dbReference type="ARBA" id="ARBA00022679"/>
    </source>
</evidence>
<keyword evidence="6" id="KW-0378">Hydrolase</keyword>
<evidence type="ECO:0000256" key="6">
    <source>
        <dbReference type="ARBA" id="ARBA00022801"/>
    </source>
</evidence>
<dbReference type="InterPro" id="IPR038371">
    <property type="entry name" value="Cu_polyphenol_OxRdtase_sf"/>
</dbReference>
<dbReference type="HOGENOM" id="CLU_065784_0_0_9"/>
<evidence type="ECO:0000256" key="10">
    <source>
        <dbReference type="ARBA" id="ARBA00049893"/>
    </source>
</evidence>
<dbReference type="InterPro" id="IPR011324">
    <property type="entry name" value="Cytotoxic_necrot_fac-like_cat"/>
</dbReference>
<organism evidence="12 13">
    <name type="scientific">Desulforudis audaxviator (strain MP104C)</name>
    <dbReference type="NCBI Taxonomy" id="477974"/>
    <lineage>
        <taxon>Bacteria</taxon>
        <taxon>Bacillati</taxon>
        <taxon>Bacillota</taxon>
        <taxon>Clostridia</taxon>
        <taxon>Thermoanaerobacterales</taxon>
        <taxon>Candidatus Desulforudaceae</taxon>
        <taxon>Candidatus Desulforudis</taxon>
    </lineage>
</organism>
<protein>
    <recommendedName>
        <fullName evidence="11">Purine nucleoside phosphorylase</fullName>
    </recommendedName>
</protein>
<keyword evidence="5" id="KW-0479">Metal-binding</keyword>
<reference evidence="13" key="1">
    <citation type="submission" date="2007-10" db="EMBL/GenBank/DDBJ databases">
        <title>Complete sequence of chromosome of Desulforudis audaxviator MP104C.</title>
        <authorList>
            <person name="Copeland A."/>
            <person name="Lucas S."/>
            <person name="Lapidus A."/>
            <person name="Barry K."/>
            <person name="Glavina del Rio T."/>
            <person name="Dalin E."/>
            <person name="Tice H."/>
            <person name="Bruce D."/>
            <person name="Pitluck S."/>
            <person name="Lowry S.R."/>
            <person name="Larimer F."/>
            <person name="Land M.L."/>
            <person name="Hauser L."/>
            <person name="Kyrpides N."/>
            <person name="Ivanova N.N."/>
            <person name="Richardson P."/>
        </authorList>
    </citation>
    <scope>NUCLEOTIDE SEQUENCE [LARGE SCALE GENOMIC DNA]</scope>
    <source>
        <strain evidence="13">MP104C</strain>
    </source>
</reference>
<reference evidence="12 13" key="2">
    <citation type="journal article" date="2008" name="Science">
        <title>Environmental genomics reveals a single-species ecosystem deep within Earth.</title>
        <authorList>
            <person name="Chivian D."/>
            <person name="Brodie E.L."/>
            <person name="Alm E.J."/>
            <person name="Culley D.E."/>
            <person name="Dehal P.S."/>
            <person name="Desantis T.Z."/>
            <person name="Gihring T.M."/>
            <person name="Lapidus A."/>
            <person name="Lin L.H."/>
            <person name="Lowry S.R."/>
            <person name="Moser D.P."/>
            <person name="Richardson P.M."/>
            <person name="Southam G."/>
            <person name="Wanger G."/>
            <person name="Pratt L.M."/>
            <person name="Andersen G.L."/>
            <person name="Hazen T.C."/>
            <person name="Brockman F.J."/>
            <person name="Arkin A.P."/>
            <person name="Onstott T.C."/>
        </authorList>
    </citation>
    <scope>NUCLEOTIDE SEQUENCE [LARGE SCALE GENOMIC DNA]</scope>
    <source>
        <strain evidence="12 13">MP104C</strain>
    </source>
</reference>
<evidence type="ECO:0000256" key="9">
    <source>
        <dbReference type="ARBA" id="ARBA00048968"/>
    </source>
</evidence>
<dbReference type="eggNOG" id="COG1496">
    <property type="taxonomic scope" value="Bacteria"/>
</dbReference>
<dbReference type="EMBL" id="CP000860">
    <property type="protein sequence ID" value="ACA59927.1"/>
    <property type="molecule type" value="Genomic_DNA"/>
</dbReference>
<sequence>MDEAKASSGFRAQRAGELVYYAVPGFAREGGVRAAFSSRRGGWSRGPYSTLNLGLHVGDDPETVLKNRAFFCDALGLNHRDLVACAQVHGTEIAVVGAADRGRGALDPNGAVPGADGLATDIPGVPLVTFYGDCVPLFFYDPVRPAIALVHAGWRGTLGRIAARAVSLMRERFGASPERLLVGIGPSIGACCYTVGPEVAGMFAREFGTSTDIRHHPGAGGRLNLALLNRRILEAAGVRGEHIHTAPWCTSCHPEEFFSHRASRGTTGRMAAIMALE</sequence>
<proteinExistence type="inferred from homology"/>
<dbReference type="SUPFAM" id="SSF64438">
    <property type="entry name" value="CNF1/YfiH-like putative cysteine hydrolases"/>
    <property type="match status" value="1"/>
</dbReference>
<keyword evidence="13" id="KW-1185">Reference proteome</keyword>
<evidence type="ECO:0000256" key="2">
    <source>
        <dbReference type="ARBA" id="ARBA00003215"/>
    </source>
</evidence>
<dbReference type="Gene3D" id="3.60.140.10">
    <property type="entry name" value="CNF1/YfiH-like putative cysteine hydrolases"/>
    <property type="match status" value="1"/>
</dbReference>
<dbReference type="CDD" id="cd16833">
    <property type="entry name" value="YfiH"/>
    <property type="match status" value="1"/>
</dbReference>
<evidence type="ECO:0000313" key="13">
    <source>
        <dbReference type="Proteomes" id="UP000008544"/>
    </source>
</evidence>
<evidence type="ECO:0000256" key="11">
    <source>
        <dbReference type="RuleBase" id="RU361274"/>
    </source>
</evidence>
<comment type="function">
    <text evidence="2">Purine nucleoside enzyme that catalyzes the phosphorolysis of adenosine and inosine nucleosides, yielding D-ribose 1-phosphate and the respective free bases, adenine and hypoxanthine. Also catalyzes the phosphorolysis of S-methyl-5'-thioadenosine into adenine and S-methyl-5-thio-alpha-D-ribose 1-phosphate. Also has adenosine deaminase activity.</text>
</comment>
<dbReference type="GO" id="GO:0016787">
    <property type="term" value="F:hydrolase activity"/>
    <property type="evidence" value="ECO:0007669"/>
    <property type="project" value="UniProtKB-KW"/>
</dbReference>